<dbReference type="SUPFAM" id="SSF55729">
    <property type="entry name" value="Acyl-CoA N-acyltransferases (Nat)"/>
    <property type="match status" value="1"/>
</dbReference>
<dbReference type="Gene3D" id="3.40.630.30">
    <property type="match status" value="1"/>
</dbReference>
<proteinExistence type="predicted"/>
<name>A0A5M6ZI47_9PROT</name>
<keyword evidence="2" id="KW-0012">Acyltransferase</keyword>
<evidence type="ECO:0000313" key="5">
    <source>
        <dbReference type="Proteomes" id="UP000325122"/>
    </source>
</evidence>
<dbReference type="PANTHER" id="PTHR43420">
    <property type="entry name" value="ACETYLTRANSFERASE"/>
    <property type="match status" value="1"/>
</dbReference>
<feature type="domain" description="N-acetyltransferase" evidence="3">
    <location>
        <begin position="3"/>
        <end position="146"/>
    </location>
</feature>
<dbReference type="Pfam" id="PF00583">
    <property type="entry name" value="Acetyltransf_1"/>
    <property type="match status" value="1"/>
</dbReference>
<keyword evidence="1 4" id="KW-0808">Transferase</keyword>
<dbReference type="Proteomes" id="UP000325122">
    <property type="component" value="Unassembled WGS sequence"/>
</dbReference>
<dbReference type="CDD" id="cd04301">
    <property type="entry name" value="NAT_SF"/>
    <property type="match status" value="1"/>
</dbReference>
<gene>
    <name evidence="4" type="ORF">F1654_06670</name>
</gene>
<comment type="caution">
    <text evidence="4">The sequence shown here is derived from an EMBL/GenBank/DDBJ whole genome shotgun (WGS) entry which is preliminary data.</text>
</comment>
<reference evidence="4 5" key="1">
    <citation type="submission" date="2019-09" db="EMBL/GenBank/DDBJ databases">
        <authorList>
            <person name="Kevbrin V."/>
            <person name="Grouzdev D.S."/>
        </authorList>
    </citation>
    <scope>NUCLEOTIDE SEQUENCE [LARGE SCALE GENOMIC DNA]</scope>
    <source>
        <strain evidence="4 5">G-192</strain>
    </source>
</reference>
<evidence type="ECO:0000313" key="4">
    <source>
        <dbReference type="EMBL" id="KAA5803484.1"/>
    </source>
</evidence>
<dbReference type="PANTHER" id="PTHR43420:SF44">
    <property type="entry name" value="ACETYLTRANSFERASE YPEA"/>
    <property type="match status" value="1"/>
</dbReference>
<organism evidence="4 5">
    <name type="scientific">Alkalicaulis satelles</name>
    <dbReference type="NCBI Taxonomy" id="2609175"/>
    <lineage>
        <taxon>Bacteria</taxon>
        <taxon>Pseudomonadati</taxon>
        <taxon>Pseudomonadota</taxon>
        <taxon>Alphaproteobacteria</taxon>
        <taxon>Maricaulales</taxon>
        <taxon>Maricaulaceae</taxon>
        <taxon>Alkalicaulis</taxon>
    </lineage>
</organism>
<dbReference type="InterPro" id="IPR050680">
    <property type="entry name" value="YpeA/RimI_acetyltransf"/>
</dbReference>
<protein>
    <submittedName>
        <fullName evidence="4">GNAT family N-acetyltransferase</fullName>
    </submittedName>
</protein>
<keyword evidence="5" id="KW-1185">Reference proteome</keyword>
<dbReference type="RefSeq" id="WP_150022752.1">
    <property type="nucleotide sequence ID" value="NZ_VWOJ01000002.1"/>
</dbReference>
<evidence type="ECO:0000259" key="3">
    <source>
        <dbReference type="PROSITE" id="PS51186"/>
    </source>
</evidence>
<sequence length="146" mass="15320">MSLAVTRCGSEAAALLAALHAQCFEECWSESEMAGLLASPGVAALVIEAGGAPGGLALVRVVLDEAELLTLGVLPSQRGRGAGLALLNAAETEARRAGAERLFLEVSHVNAPAATLYERAGYRQVGQRTRYYRDGADARVLARELE</sequence>
<evidence type="ECO:0000256" key="2">
    <source>
        <dbReference type="ARBA" id="ARBA00023315"/>
    </source>
</evidence>
<dbReference type="GO" id="GO:0016747">
    <property type="term" value="F:acyltransferase activity, transferring groups other than amino-acyl groups"/>
    <property type="evidence" value="ECO:0007669"/>
    <property type="project" value="InterPro"/>
</dbReference>
<evidence type="ECO:0000256" key="1">
    <source>
        <dbReference type="ARBA" id="ARBA00022679"/>
    </source>
</evidence>
<dbReference type="EMBL" id="VWOJ01000002">
    <property type="protein sequence ID" value="KAA5803484.1"/>
    <property type="molecule type" value="Genomic_DNA"/>
</dbReference>
<accession>A0A5M6ZI47</accession>
<dbReference type="InterPro" id="IPR016181">
    <property type="entry name" value="Acyl_CoA_acyltransferase"/>
</dbReference>
<dbReference type="PROSITE" id="PS51186">
    <property type="entry name" value="GNAT"/>
    <property type="match status" value="1"/>
</dbReference>
<dbReference type="AlphaFoldDB" id="A0A5M6ZI47"/>
<dbReference type="InterPro" id="IPR000182">
    <property type="entry name" value="GNAT_dom"/>
</dbReference>